<dbReference type="EMBL" id="JAVJIU010000001">
    <property type="protein sequence ID" value="MDR5589310.1"/>
    <property type="molecule type" value="Genomic_DNA"/>
</dbReference>
<evidence type="ECO:0000256" key="6">
    <source>
        <dbReference type="ARBA" id="ARBA00023002"/>
    </source>
</evidence>
<dbReference type="Gene3D" id="1.20.140.10">
    <property type="entry name" value="Butyryl-CoA Dehydrogenase, subunit A, domain 3"/>
    <property type="match status" value="1"/>
</dbReference>
<dbReference type="Proteomes" id="UP001257234">
    <property type="component" value="Unassembled WGS sequence"/>
</dbReference>
<comment type="cofactor">
    <cofactor evidence="1 11">
        <name>FAD</name>
        <dbReference type="ChEBI" id="CHEBI:57692"/>
    </cofactor>
</comment>
<dbReference type="InterPro" id="IPR052033">
    <property type="entry name" value="Glutaryl-CoA_DH_mitochondrial"/>
</dbReference>
<feature type="domain" description="Acyl-CoA dehydrogenase/oxidase C-terminal" evidence="12">
    <location>
        <begin position="238"/>
        <end position="383"/>
    </location>
</feature>
<keyword evidence="5" id="KW-0809">Transit peptide</keyword>
<evidence type="ECO:0000259" key="13">
    <source>
        <dbReference type="Pfam" id="PF02770"/>
    </source>
</evidence>
<keyword evidence="16" id="KW-1185">Reference proteome</keyword>
<dbReference type="PANTHER" id="PTHR42807:SF1">
    <property type="entry name" value="GLUTARYL-COA DEHYDROGENASE, MITOCHONDRIAL"/>
    <property type="match status" value="1"/>
</dbReference>
<dbReference type="PANTHER" id="PTHR42807">
    <property type="entry name" value="GLUTARYL-COA DEHYDROGENASE, MITOCHONDRIAL"/>
    <property type="match status" value="1"/>
</dbReference>
<evidence type="ECO:0000256" key="10">
    <source>
        <dbReference type="ARBA" id="ARBA00049493"/>
    </source>
</evidence>
<feature type="domain" description="Acyl-CoA dehydrogenase/oxidase N-terminal" evidence="14">
    <location>
        <begin position="19"/>
        <end position="131"/>
    </location>
</feature>
<dbReference type="InterPro" id="IPR006091">
    <property type="entry name" value="Acyl-CoA_Oxase/DH_mid-dom"/>
</dbReference>
<keyword evidence="6 11" id="KW-0560">Oxidoreductase</keyword>
<accession>A0ABU1ELN7</accession>
<comment type="similarity">
    <text evidence="2 11">Belongs to the acyl-CoA dehydrogenase family.</text>
</comment>
<dbReference type="InterPro" id="IPR036250">
    <property type="entry name" value="AcylCo_DH-like_C"/>
</dbReference>
<dbReference type="Gene3D" id="1.10.540.10">
    <property type="entry name" value="Acyl-CoA dehydrogenase/oxidase, N-terminal domain"/>
    <property type="match status" value="1"/>
</dbReference>
<name>A0ABU1ELN7_9FLAO</name>
<evidence type="ECO:0000313" key="16">
    <source>
        <dbReference type="Proteomes" id="UP001257234"/>
    </source>
</evidence>
<dbReference type="InterPro" id="IPR009075">
    <property type="entry name" value="AcylCo_DH/oxidase_C"/>
</dbReference>
<keyword evidence="3 11" id="KW-0285">Flavoprotein</keyword>
<feature type="domain" description="Acyl-CoA oxidase/dehydrogenase middle" evidence="13">
    <location>
        <begin position="135"/>
        <end position="226"/>
    </location>
</feature>
<dbReference type="Pfam" id="PF00441">
    <property type="entry name" value="Acyl-CoA_dh_1"/>
    <property type="match status" value="1"/>
</dbReference>
<evidence type="ECO:0000259" key="12">
    <source>
        <dbReference type="Pfam" id="PF00441"/>
    </source>
</evidence>
<comment type="catalytic activity">
    <reaction evidence="10">
        <text>glutaryl-CoA + oxidized [electron-transfer flavoprotein] + 2 H(+) = (2E)-butenoyl-CoA + reduced [electron-transfer flavoprotein] + CO2</text>
        <dbReference type="Rhea" id="RHEA:13389"/>
        <dbReference type="Rhea" id="RHEA-COMP:10685"/>
        <dbReference type="Rhea" id="RHEA-COMP:10686"/>
        <dbReference type="ChEBI" id="CHEBI:15378"/>
        <dbReference type="ChEBI" id="CHEBI:16526"/>
        <dbReference type="ChEBI" id="CHEBI:57332"/>
        <dbReference type="ChEBI" id="CHEBI:57378"/>
        <dbReference type="ChEBI" id="CHEBI:57692"/>
        <dbReference type="ChEBI" id="CHEBI:58307"/>
        <dbReference type="EC" id="1.3.8.6"/>
    </reaction>
</comment>
<keyword evidence="4 11" id="KW-0274">FAD</keyword>
<dbReference type="Pfam" id="PF02770">
    <property type="entry name" value="Acyl-CoA_dh_M"/>
    <property type="match status" value="1"/>
</dbReference>
<evidence type="ECO:0000256" key="11">
    <source>
        <dbReference type="RuleBase" id="RU362125"/>
    </source>
</evidence>
<dbReference type="InterPro" id="IPR006089">
    <property type="entry name" value="Acyl-CoA_DH_CS"/>
</dbReference>
<dbReference type="PROSITE" id="PS00073">
    <property type="entry name" value="ACYL_COA_DH_2"/>
    <property type="match status" value="1"/>
</dbReference>
<dbReference type="SUPFAM" id="SSF56645">
    <property type="entry name" value="Acyl-CoA dehydrogenase NM domain-like"/>
    <property type="match status" value="1"/>
</dbReference>
<evidence type="ECO:0000256" key="9">
    <source>
        <dbReference type="ARBA" id="ARBA00039033"/>
    </source>
</evidence>
<dbReference type="EC" id="1.3.8.6" evidence="9"/>
<evidence type="ECO:0000256" key="8">
    <source>
        <dbReference type="ARBA" id="ARBA00037927"/>
    </source>
</evidence>
<organism evidence="15 16">
    <name type="scientific">Christiangramia sediminicola</name>
    <dbReference type="NCBI Taxonomy" id="3073267"/>
    <lineage>
        <taxon>Bacteria</taxon>
        <taxon>Pseudomonadati</taxon>
        <taxon>Bacteroidota</taxon>
        <taxon>Flavobacteriia</taxon>
        <taxon>Flavobacteriales</taxon>
        <taxon>Flavobacteriaceae</taxon>
        <taxon>Christiangramia</taxon>
    </lineage>
</organism>
<evidence type="ECO:0000256" key="2">
    <source>
        <dbReference type="ARBA" id="ARBA00009347"/>
    </source>
</evidence>
<comment type="caution">
    <text evidence="15">The sequence shown here is derived from an EMBL/GenBank/DDBJ whole genome shotgun (WGS) entry which is preliminary data.</text>
</comment>
<evidence type="ECO:0000256" key="3">
    <source>
        <dbReference type="ARBA" id="ARBA00022630"/>
    </source>
</evidence>
<comment type="pathway">
    <text evidence="7">Amino-acid metabolism; lysine degradation.</text>
</comment>
<evidence type="ECO:0000259" key="14">
    <source>
        <dbReference type="Pfam" id="PF02771"/>
    </source>
</evidence>
<gene>
    <name evidence="15" type="ORF">RE431_01565</name>
</gene>
<sequence>MKPDQFQAPDYYNLDELLSDEHKMVRDATREWVKREVSPIIEEAAQNAKFPKQLINGLAEIGAFGPYIPEEYGGAGLDQISYGLIMQEIERGDSGIRSTASVQSSLVMYPIFKYGTVEQKKKFLPKLASGEFIGCFGLTEPDHGSNPGGMTTNFKDKGDHYLLNGAKMWISNSPFADIAIVWAKNEEGRIHGLIVERGMEGFTTPETHNKWSLRASATGELIFDNVKVPKENLMPGKSGLGAPLGCLDSARYGIAWGAIGAAMDCYDTALRYAKEREQFGVPIASKQLQQKKLAEMITEITKAQLMAWRLGTLRNEGKATSAQISMAKRNNVEMAIKIAREARQILGGMGITGEYSIMRHMMNLESVITYEGTHDIHLLITGMDITGHAAF</sequence>
<dbReference type="SUPFAM" id="SSF47203">
    <property type="entry name" value="Acyl-CoA dehydrogenase C-terminal domain-like"/>
    <property type="match status" value="1"/>
</dbReference>
<comment type="pathway">
    <text evidence="8">Amino-acid metabolism; tryptophan metabolism.</text>
</comment>
<evidence type="ECO:0000313" key="15">
    <source>
        <dbReference type="EMBL" id="MDR5589310.1"/>
    </source>
</evidence>
<evidence type="ECO:0000256" key="4">
    <source>
        <dbReference type="ARBA" id="ARBA00022827"/>
    </source>
</evidence>
<dbReference type="InterPro" id="IPR046373">
    <property type="entry name" value="Acyl-CoA_Oxase/DH_mid-dom_sf"/>
</dbReference>
<evidence type="ECO:0000256" key="5">
    <source>
        <dbReference type="ARBA" id="ARBA00022946"/>
    </source>
</evidence>
<proteinExistence type="inferred from homology"/>
<protein>
    <recommendedName>
        <fullName evidence="9">glutaryl-CoA dehydrogenase (ETF)</fullName>
        <ecNumber evidence="9">1.3.8.6</ecNumber>
    </recommendedName>
</protein>
<dbReference type="Gene3D" id="2.40.110.10">
    <property type="entry name" value="Butyryl-CoA Dehydrogenase, subunit A, domain 2"/>
    <property type="match status" value="1"/>
</dbReference>
<dbReference type="RefSeq" id="WP_309560203.1">
    <property type="nucleotide sequence ID" value="NZ_JAVJIU010000001.1"/>
</dbReference>
<dbReference type="Pfam" id="PF02771">
    <property type="entry name" value="Acyl-CoA_dh_N"/>
    <property type="match status" value="1"/>
</dbReference>
<evidence type="ECO:0000256" key="7">
    <source>
        <dbReference type="ARBA" id="ARBA00037899"/>
    </source>
</evidence>
<evidence type="ECO:0000256" key="1">
    <source>
        <dbReference type="ARBA" id="ARBA00001974"/>
    </source>
</evidence>
<dbReference type="InterPro" id="IPR009100">
    <property type="entry name" value="AcylCoA_DH/oxidase_NM_dom_sf"/>
</dbReference>
<dbReference type="InterPro" id="IPR037069">
    <property type="entry name" value="AcylCoA_DH/ox_N_sf"/>
</dbReference>
<reference evidence="16" key="1">
    <citation type="submission" date="2023-07" db="EMBL/GenBank/DDBJ databases">
        <title>Christiangramia sp. SM2212., a novel bacterium of the family Flavobacteriaceae isolated from the sea sediment.</title>
        <authorList>
            <person name="Wang J."/>
            <person name="Zhang X."/>
        </authorList>
    </citation>
    <scope>NUCLEOTIDE SEQUENCE [LARGE SCALE GENOMIC DNA]</scope>
    <source>
        <strain evidence="16">SM2212</strain>
    </source>
</reference>
<dbReference type="InterPro" id="IPR013786">
    <property type="entry name" value="AcylCoA_DH/ox_N"/>
</dbReference>